<feature type="region of interest" description="Disordered" evidence="1">
    <location>
        <begin position="1"/>
        <end position="48"/>
    </location>
</feature>
<gene>
    <name evidence="2" type="ORF">KGM_207541</name>
</gene>
<comment type="caution">
    <text evidence="2">The sequence shown here is derived from an EMBL/GenBank/DDBJ whole genome shotgun (WGS) entry which is preliminary data.</text>
</comment>
<feature type="compositionally biased region" description="Basic and acidic residues" evidence="1">
    <location>
        <begin position="14"/>
        <end position="27"/>
    </location>
</feature>
<accession>A0A212EZ28</accession>
<evidence type="ECO:0000256" key="1">
    <source>
        <dbReference type="SAM" id="MobiDB-lite"/>
    </source>
</evidence>
<dbReference type="KEGG" id="dpl:KGM_207541"/>
<keyword evidence="3" id="KW-1185">Reference proteome</keyword>
<dbReference type="AlphaFoldDB" id="A0A212EZ28"/>
<evidence type="ECO:0000313" key="3">
    <source>
        <dbReference type="Proteomes" id="UP000007151"/>
    </source>
</evidence>
<reference evidence="2 3" key="1">
    <citation type="journal article" date="2011" name="Cell">
        <title>The monarch butterfly genome yields insights into long-distance migration.</title>
        <authorList>
            <person name="Zhan S."/>
            <person name="Merlin C."/>
            <person name="Boore J.L."/>
            <person name="Reppert S.M."/>
        </authorList>
    </citation>
    <scope>NUCLEOTIDE SEQUENCE [LARGE SCALE GENOMIC DNA]</scope>
    <source>
        <strain evidence="2">F-2</strain>
    </source>
</reference>
<dbReference type="EMBL" id="AGBW02011390">
    <property type="protein sequence ID" value="OWR46740.1"/>
    <property type="molecule type" value="Genomic_DNA"/>
</dbReference>
<dbReference type="InParanoid" id="A0A212EZ28"/>
<proteinExistence type="predicted"/>
<protein>
    <submittedName>
        <fullName evidence="2">Uncharacterized protein</fullName>
    </submittedName>
</protein>
<name>A0A212EZ28_DANPL</name>
<organism evidence="2 3">
    <name type="scientific">Danaus plexippus plexippus</name>
    <dbReference type="NCBI Taxonomy" id="278856"/>
    <lineage>
        <taxon>Eukaryota</taxon>
        <taxon>Metazoa</taxon>
        <taxon>Ecdysozoa</taxon>
        <taxon>Arthropoda</taxon>
        <taxon>Hexapoda</taxon>
        <taxon>Insecta</taxon>
        <taxon>Pterygota</taxon>
        <taxon>Neoptera</taxon>
        <taxon>Endopterygota</taxon>
        <taxon>Lepidoptera</taxon>
        <taxon>Glossata</taxon>
        <taxon>Ditrysia</taxon>
        <taxon>Papilionoidea</taxon>
        <taxon>Nymphalidae</taxon>
        <taxon>Danainae</taxon>
        <taxon>Danaini</taxon>
        <taxon>Danaina</taxon>
        <taxon>Danaus</taxon>
        <taxon>Danaus</taxon>
    </lineage>
</organism>
<sequence length="76" mass="8339">MDKSGIRCFKKRSERSLRTPSTEHHYEGSSSSSRLRRRESAGGRLRARNIPRAAALPGPVYKHPAPLSAALAVSLP</sequence>
<dbReference type="Proteomes" id="UP000007151">
    <property type="component" value="Unassembled WGS sequence"/>
</dbReference>
<evidence type="ECO:0000313" key="2">
    <source>
        <dbReference type="EMBL" id="OWR46740.1"/>
    </source>
</evidence>